<name>A0A804RKA6_MAIZE</name>
<reference evidence="2" key="2">
    <citation type="submission" date="2019-07" db="EMBL/GenBank/DDBJ databases">
        <authorList>
            <person name="Seetharam A."/>
            <person name="Woodhouse M."/>
            <person name="Cannon E."/>
        </authorList>
    </citation>
    <scope>NUCLEOTIDE SEQUENCE [LARGE SCALE GENOMIC DNA]</scope>
    <source>
        <strain evidence="2">cv. B73</strain>
    </source>
</reference>
<keyword evidence="3" id="KW-1185">Reference proteome</keyword>
<feature type="compositionally biased region" description="Basic and acidic residues" evidence="1">
    <location>
        <begin position="225"/>
        <end position="246"/>
    </location>
</feature>
<feature type="region of interest" description="Disordered" evidence="1">
    <location>
        <begin position="191"/>
        <end position="253"/>
    </location>
</feature>
<organism evidence="2 3">
    <name type="scientific">Zea mays</name>
    <name type="common">Maize</name>
    <dbReference type="NCBI Taxonomy" id="4577"/>
    <lineage>
        <taxon>Eukaryota</taxon>
        <taxon>Viridiplantae</taxon>
        <taxon>Streptophyta</taxon>
        <taxon>Embryophyta</taxon>
        <taxon>Tracheophyta</taxon>
        <taxon>Spermatophyta</taxon>
        <taxon>Magnoliopsida</taxon>
        <taxon>Liliopsida</taxon>
        <taxon>Poales</taxon>
        <taxon>Poaceae</taxon>
        <taxon>PACMAD clade</taxon>
        <taxon>Panicoideae</taxon>
        <taxon>Andropogonodae</taxon>
        <taxon>Andropogoneae</taxon>
        <taxon>Tripsacinae</taxon>
        <taxon>Zea</taxon>
    </lineage>
</organism>
<reference evidence="3" key="1">
    <citation type="journal article" date="2009" name="Science">
        <title>The B73 maize genome: complexity, diversity, and dynamics.</title>
        <authorList>
            <person name="Schnable P.S."/>
            <person name="Ware D."/>
            <person name="Fulton R.S."/>
            <person name="Stein J.C."/>
            <person name="Wei F."/>
            <person name="Pasternak S."/>
            <person name="Liang C."/>
            <person name="Zhang J."/>
            <person name="Fulton L."/>
            <person name="Graves T.A."/>
            <person name="Minx P."/>
            <person name="Reily A.D."/>
            <person name="Courtney L."/>
            <person name="Kruchowski S.S."/>
            <person name="Tomlinson C."/>
            <person name="Strong C."/>
            <person name="Delehaunty K."/>
            <person name="Fronick C."/>
            <person name="Courtney B."/>
            <person name="Rock S.M."/>
            <person name="Belter E."/>
            <person name="Du F."/>
            <person name="Kim K."/>
            <person name="Abbott R.M."/>
            <person name="Cotton M."/>
            <person name="Levy A."/>
            <person name="Marchetto P."/>
            <person name="Ochoa K."/>
            <person name="Jackson S.M."/>
            <person name="Gillam B."/>
            <person name="Chen W."/>
            <person name="Yan L."/>
            <person name="Higginbotham J."/>
            <person name="Cardenas M."/>
            <person name="Waligorski J."/>
            <person name="Applebaum E."/>
            <person name="Phelps L."/>
            <person name="Falcone J."/>
            <person name="Kanchi K."/>
            <person name="Thane T."/>
            <person name="Scimone A."/>
            <person name="Thane N."/>
            <person name="Henke J."/>
            <person name="Wang T."/>
            <person name="Ruppert J."/>
            <person name="Shah N."/>
            <person name="Rotter K."/>
            <person name="Hodges J."/>
            <person name="Ingenthron E."/>
            <person name="Cordes M."/>
            <person name="Kohlberg S."/>
            <person name="Sgro J."/>
            <person name="Delgado B."/>
            <person name="Mead K."/>
            <person name="Chinwalla A."/>
            <person name="Leonard S."/>
            <person name="Crouse K."/>
            <person name="Collura K."/>
            <person name="Kudrna D."/>
            <person name="Currie J."/>
            <person name="He R."/>
            <person name="Angelova A."/>
            <person name="Rajasekar S."/>
            <person name="Mueller T."/>
            <person name="Lomeli R."/>
            <person name="Scara G."/>
            <person name="Ko A."/>
            <person name="Delaney K."/>
            <person name="Wissotski M."/>
            <person name="Lopez G."/>
            <person name="Campos D."/>
            <person name="Braidotti M."/>
            <person name="Ashley E."/>
            <person name="Golser W."/>
            <person name="Kim H."/>
            <person name="Lee S."/>
            <person name="Lin J."/>
            <person name="Dujmic Z."/>
            <person name="Kim W."/>
            <person name="Talag J."/>
            <person name="Zuccolo A."/>
            <person name="Fan C."/>
            <person name="Sebastian A."/>
            <person name="Kramer M."/>
            <person name="Spiegel L."/>
            <person name="Nascimento L."/>
            <person name="Zutavern T."/>
            <person name="Miller B."/>
            <person name="Ambroise C."/>
            <person name="Muller S."/>
            <person name="Spooner W."/>
            <person name="Narechania A."/>
            <person name="Ren L."/>
            <person name="Wei S."/>
            <person name="Kumari S."/>
            <person name="Faga B."/>
            <person name="Levy M.J."/>
            <person name="McMahan L."/>
            <person name="Van Buren P."/>
            <person name="Vaughn M.W."/>
            <person name="Ying K."/>
            <person name="Yeh C.-T."/>
            <person name="Emrich S.J."/>
            <person name="Jia Y."/>
            <person name="Kalyanaraman A."/>
            <person name="Hsia A.-P."/>
            <person name="Barbazuk W.B."/>
            <person name="Baucom R.S."/>
            <person name="Brutnell T.P."/>
            <person name="Carpita N.C."/>
            <person name="Chaparro C."/>
            <person name="Chia J.-M."/>
            <person name="Deragon J.-M."/>
            <person name="Estill J.C."/>
            <person name="Fu Y."/>
            <person name="Jeddeloh J.A."/>
            <person name="Han Y."/>
            <person name="Lee H."/>
            <person name="Li P."/>
            <person name="Lisch D.R."/>
            <person name="Liu S."/>
            <person name="Liu Z."/>
            <person name="Nagel D.H."/>
            <person name="McCann M.C."/>
            <person name="SanMiguel P."/>
            <person name="Myers A.M."/>
            <person name="Nettleton D."/>
            <person name="Nguyen J."/>
            <person name="Penning B.W."/>
            <person name="Ponnala L."/>
            <person name="Schneider K.L."/>
            <person name="Schwartz D.C."/>
            <person name="Sharma A."/>
            <person name="Soderlund C."/>
            <person name="Springer N.M."/>
            <person name="Sun Q."/>
            <person name="Wang H."/>
            <person name="Waterman M."/>
            <person name="Westerman R."/>
            <person name="Wolfgruber T.K."/>
            <person name="Yang L."/>
            <person name="Yu Y."/>
            <person name="Zhang L."/>
            <person name="Zhou S."/>
            <person name="Zhu Q."/>
            <person name="Bennetzen J.L."/>
            <person name="Dawe R.K."/>
            <person name="Jiang J."/>
            <person name="Jiang N."/>
            <person name="Presting G.G."/>
            <person name="Wessler S.R."/>
            <person name="Aluru S."/>
            <person name="Martienssen R.A."/>
            <person name="Clifton S.W."/>
            <person name="McCombie W.R."/>
            <person name="Wing R.A."/>
            <person name="Wilson R.K."/>
        </authorList>
    </citation>
    <scope>NUCLEOTIDE SEQUENCE [LARGE SCALE GENOMIC DNA]</scope>
    <source>
        <strain evidence="3">cv. B73</strain>
    </source>
</reference>
<dbReference type="Gramene" id="Zm00001eb426140_T001">
    <property type="protein sequence ID" value="Zm00001eb426140_P001"/>
    <property type="gene ID" value="Zm00001eb426140"/>
</dbReference>
<feature type="compositionally biased region" description="Basic residues" evidence="1">
    <location>
        <begin position="207"/>
        <end position="217"/>
    </location>
</feature>
<proteinExistence type="predicted"/>
<dbReference type="InParanoid" id="A0A804RKA6"/>
<sequence length="512" mass="55132">MGWAVVAVGAVEGLRHGEQQQEDSSDDGDDRPWVAEVGMLQAGHPRAPLVVVVPVDLVRQAGEVAVVDVEHDLLAEAVEEIGHLCVAAEPVLYDAAVVQVLDVLRRVDEVVHEDGVGGDVVAARGGDVHVALLEGDEVEEEQLGAVVDEDPRDVEHALVELDVPEAVRVVAPAPDARLPELRHAVHELLPPLVSHAPRHGPLPGPQPHRRRRRRRGLHAGAQEAPAEHVEAVEHRAPQRVERRRGLGADGRLQPGPVLAAQRRVGGHERIEEAHGEGRDGAGLLRVPELDAEQEVQHEERQLVLEQDHVVAHGVHRAAHGEDGVVARVPQVVDEALAAVQRAAEQLQDEGAVQHEALGEVVAAHPGGAALVAGARAVLQSLRRAEVGGDVVARALEHLVQRAPLVAVHLPQAAPAAVERADGHRLRRVGALVAVAEALGHAVHGQARPGQGRRLGPRLRQLPADGDHPFRVLRLGAVRRGLRPRPGRGRLALERRRRVTVREPQRQVPRRRG</sequence>
<accession>A0A804RKA6</accession>
<evidence type="ECO:0000313" key="3">
    <source>
        <dbReference type="Proteomes" id="UP000007305"/>
    </source>
</evidence>
<dbReference type="EnsemblPlants" id="Zm00001eb426140_T001">
    <property type="protein sequence ID" value="Zm00001eb426140_P001"/>
    <property type="gene ID" value="Zm00001eb426140"/>
</dbReference>
<dbReference type="AlphaFoldDB" id="A0A804RKA6"/>
<feature type="region of interest" description="Disordered" evidence="1">
    <location>
        <begin position="443"/>
        <end position="462"/>
    </location>
</feature>
<evidence type="ECO:0000313" key="2">
    <source>
        <dbReference type="EnsemblPlants" id="Zm00001eb426140_P001"/>
    </source>
</evidence>
<feature type="region of interest" description="Disordered" evidence="1">
    <location>
        <begin position="482"/>
        <end position="512"/>
    </location>
</feature>
<evidence type="ECO:0000256" key="1">
    <source>
        <dbReference type="SAM" id="MobiDB-lite"/>
    </source>
</evidence>
<dbReference type="Proteomes" id="UP000007305">
    <property type="component" value="Chromosome 10"/>
</dbReference>
<reference evidence="2" key="3">
    <citation type="submission" date="2021-05" db="UniProtKB">
        <authorList>
            <consortium name="EnsemblPlants"/>
        </authorList>
    </citation>
    <scope>IDENTIFICATION</scope>
    <source>
        <strain evidence="2">cv. B73</strain>
    </source>
</reference>
<protein>
    <submittedName>
        <fullName evidence="2">Uncharacterized protein</fullName>
    </submittedName>
</protein>